<dbReference type="EMBL" id="VSSQ01083799">
    <property type="protein sequence ID" value="MPN32018.1"/>
    <property type="molecule type" value="Genomic_DNA"/>
</dbReference>
<reference evidence="10" key="1">
    <citation type="submission" date="2019-08" db="EMBL/GenBank/DDBJ databases">
        <authorList>
            <person name="Kucharzyk K."/>
            <person name="Murdoch R.W."/>
            <person name="Higgins S."/>
            <person name="Loffler F."/>
        </authorList>
    </citation>
    <scope>NUCLEOTIDE SEQUENCE</scope>
</reference>
<dbReference type="GO" id="GO:0005737">
    <property type="term" value="C:cytoplasm"/>
    <property type="evidence" value="ECO:0007669"/>
    <property type="project" value="UniProtKB-SubCell"/>
</dbReference>
<dbReference type="GO" id="GO:0008408">
    <property type="term" value="F:3'-5' exonuclease activity"/>
    <property type="evidence" value="ECO:0007669"/>
    <property type="project" value="InterPro"/>
</dbReference>
<accession>A0A645GZ52</accession>
<dbReference type="GO" id="GO:0003677">
    <property type="term" value="F:DNA binding"/>
    <property type="evidence" value="ECO:0007669"/>
    <property type="project" value="UniProtKB-KW"/>
</dbReference>
<keyword evidence="5" id="KW-0548">Nucleotidyltransferase</keyword>
<evidence type="ECO:0000256" key="3">
    <source>
        <dbReference type="ARBA" id="ARBA00022490"/>
    </source>
</evidence>
<keyword evidence="7" id="KW-0239">DNA-directed DNA polymerase</keyword>
<protein>
    <submittedName>
        <fullName evidence="10">Beta sliding clamp</fullName>
    </submittedName>
</protein>
<keyword evidence="4" id="KW-0808">Transferase</keyword>
<evidence type="ECO:0000256" key="1">
    <source>
        <dbReference type="ARBA" id="ARBA00004496"/>
    </source>
</evidence>
<dbReference type="CDD" id="cd00140">
    <property type="entry name" value="beta_clamp"/>
    <property type="match status" value="1"/>
</dbReference>
<dbReference type="Gene3D" id="3.10.150.10">
    <property type="entry name" value="DNA Polymerase III, subunit A, domain 2"/>
    <property type="match status" value="1"/>
</dbReference>
<name>A0A645GZ52_9ZZZZ</name>
<dbReference type="InterPro" id="IPR046938">
    <property type="entry name" value="DNA_clamp_sf"/>
</dbReference>
<sequence>MVEDSGEPVELHCTASHLMAKFNKTKVYCPLIPGEYINYKQILPATWTTAIRVDKAQAMAAIERAALIARESSSYLLKIKVDEDNLTIMANAERSSVVEKVAIDFEGSPIDIAFSARYLIDVIKNIDTPDLAMRFNTNVSPCVICPVSGNQYTYLVLPVRVSE</sequence>
<evidence type="ECO:0000256" key="7">
    <source>
        <dbReference type="ARBA" id="ARBA00022932"/>
    </source>
</evidence>
<dbReference type="InterPro" id="IPR022635">
    <property type="entry name" value="DNA_polIII_beta_C"/>
</dbReference>
<dbReference type="Gene3D" id="3.70.10.10">
    <property type="match status" value="1"/>
</dbReference>
<organism evidence="10">
    <name type="scientific">bioreactor metagenome</name>
    <dbReference type="NCBI Taxonomy" id="1076179"/>
    <lineage>
        <taxon>unclassified sequences</taxon>
        <taxon>metagenomes</taxon>
        <taxon>ecological metagenomes</taxon>
    </lineage>
</organism>
<dbReference type="GO" id="GO:0003887">
    <property type="term" value="F:DNA-directed DNA polymerase activity"/>
    <property type="evidence" value="ECO:0007669"/>
    <property type="project" value="UniProtKB-KW"/>
</dbReference>
<keyword evidence="3" id="KW-0963">Cytoplasm</keyword>
<keyword evidence="6" id="KW-0235">DNA replication</keyword>
<dbReference type="GO" id="GO:0009360">
    <property type="term" value="C:DNA polymerase III complex"/>
    <property type="evidence" value="ECO:0007669"/>
    <property type="project" value="InterPro"/>
</dbReference>
<dbReference type="GO" id="GO:0006271">
    <property type="term" value="P:DNA strand elongation involved in DNA replication"/>
    <property type="evidence" value="ECO:0007669"/>
    <property type="project" value="TreeGrafter"/>
</dbReference>
<dbReference type="PANTHER" id="PTHR30478:SF0">
    <property type="entry name" value="BETA SLIDING CLAMP"/>
    <property type="match status" value="1"/>
</dbReference>
<evidence type="ECO:0000256" key="4">
    <source>
        <dbReference type="ARBA" id="ARBA00022679"/>
    </source>
</evidence>
<feature type="domain" description="DNA polymerase III beta sliding clamp C-terminal" evidence="9">
    <location>
        <begin position="40"/>
        <end position="160"/>
    </location>
</feature>
<evidence type="ECO:0000256" key="2">
    <source>
        <dbReference type="ARBA" id="ARBA00010752"/>
    </source>
</evidence>
<dbReference type="PANTHER" id="PTHR30478">
    <property type="entry name" value="DNA POLYMERASE III SUBUNIT BETA"/>
    <property type="match status" value="1"/>
</dbReference>
<evidence type="ECO:0000256" key="8">
    <source>
        <dbReference type="ARBA" id="ARBA00023125"/>
    </source>
</evidence>
<evidence type="ECO:0000259" key="9">
    <source>
        <dbReference type="Pfam" id="PF02768"/>
    </source>
</evidence>
<comment type="subcellular location">
    <subcellularLocation>
        <location evidence="1">Cytoplasm</location>
    </subcellularLocation>
</comment>
<dbReference type="AlphaFoldDB" id="A0A645GZ52"/>
<proteinExistence type="inferred from homology"/>
<gene>
    <name evidence="10" type="primary">dnaN_62</name>
    <name evidence="10" type="ORF">SDC9_179493</name>
</gene>
<dbReference type="InterPro" id="IPR001001">
    <property type="entry name" value="DNA_polIII_beta"/>
</dbReference>
<evidence type="ECO:0000256" key="5">
    <source>
        <dbReference type="ARBA" id="ARBA00022695"/>
    </source>
</evidence>
<dbReference type="SUPFAM" id="SSF55979">
    <property type="entry name" value="DNA clamp"/>
    <property type="match status" value="1"/>
</dbReference>
<keyword evidence="8" id="KW-0238">DNA-binding</keyword>
<dbReference type="Pfam" id="PF02768">
    <property type="entry name" value="DNA_pol3_beta_3"/>
    <property type="match status" value="1"/>
</dbReference>
<evidence type="ECO:0000313" key="10">
    <source>
        <dbReference type="EMBL" id="MPN32018.1"/>
    </source>
</evidence>
<comment type="similarity">
    <text evidence="2">Belongs to the beta sliding clamp family.</text>
</comment>
<comment type="caution">
    <text evidence="10">The sequence shown here is derived from an EMBL/GenBank/DDBJ whole genome shotgun (WGS) entry which is preliminary data.</text>
</comment>
<evidence type="ECO:0000256" key="6">
    <source>
        <dbReference type="ARBA" id="ARBA00022705"/>
    </source>
</evidence>